<dbReference type="Proteomes" id="UP000019384">
    <property type="component" value="Unassembled WGS sequence"/>
</dbReference>
<protein>
    <recommendedName>
        <fullName evidence="6">TATA-binding protein interacting (TIP20) domain-containing protein</fullName>
    </recommendedName>
</protein>
<dbReference type="InterPro" id="IPR016024">
    <property type="entry name" value="ARM-type_fold"/>
</dbReference>
<evidence type="ECO:0000313" key="7">
    <source>
        <dbReference type="EMBL" id="CDK26437.1"/>
    </source>
</evidence>
<feature type="repeat" description="HEAT" evidence="4">
    <location>
        <begin position="39"/>
        <end position="77"/>
    </location>
</feature>
<evidence type="ECO:0000313" key="8">
    <source>
        <dbReference type="Proteomes" id="UP000019384"/>
    </source>
</evidence>
<dbReference type="InterPro" id="IPR013932">
    <property type="entry name" value="TATA-bd_TIP120"/>
</dbReference>
<name>W6MN29_9ASCO</name>
<dbReference type="HOGENOM" id="CLU_007157_0_0_1"/>
<organism evidence="7 8">
    <name type="scientific">Kuraishia capsulata CBS 1993</name>
    <dbReference type="NCBI Taxonomy" id="1382522"/>
    <lineage>
        <taxon>Eukaryota</taxon>
        <taxon>Fungi</taxon>
        <taxon>Dikarya</taxon>
        <taxon>Ascomycota</taxon>
        <taxon>Saccharomycotina</taxon>
        <taxon>Pichiomycetes</taxon>
        <taxon>Pichiales</taxon>
        <taxon>Pichiaceae</taxon>
        <taxon>Kuraishia</taxon>
    </lineage>
</organism>
<dbReference type="AlphaFoldDB" id="W6MN29"/>
<dbReference type="SUPFAM" id="SSF48371">
    <property type="entry name" value="ARM repeat"/>
    <property type="match status" value="1"/>
</dbReference>
<dbReference type="OrthoDB" id="6260732at2759"/>
<evidence type="ECO:0000256" key="5">
    <source>
        <dbReference type="SAM" id="MobiDB-lite"/>
    </source>
</evidence>
<keyword evidence="3" id="KW-0833">Ubl conjugation pathway</keyword>
<evidence type="ECO:0000259" key="6">
    <source>
        <dbReference type="Pfam" id="PF08623"/>
    </source>
</evidence>
<accession>W6MN29</accession>
<feature type="region of interest" description="Disordered" evidence="5">
    <location>
        <begin position="314"/>
        <end position="345"/>
    </location>
</feature>
<dbReference type="InterPro" id="IPR021133">
    <property type="entry name" value="HEAT_type_2"/>
</dbReference>
<evidence type="ECO:0000256" key="3">
    <source>
        <dbReference type="ARBA" id="ARBA00022786"/>
    </source>
</evidence>
<gene>
    <name evidence="7" type="ORF">KUCA_T00002409001</name>
</gene>
<evidence type="ECO:0000256" key="1">
    <source>
        <dbReference type="ARBA" id="ARBA00007657"/>
    </source>
</evidence>
<dbReference type="InterPro" id="IPR039852">
    <property type="entry name" value="CAND1/CAND2"/>
</dbReference>
<keyword evidence="2" id="KW-0677">Repeat</keyword>
<dbReference type="RefSeq" id="XP_022458441.1">
    <property type="nucleotide sequence ID" value="XM_022602658.1"/>
</dbReference>
<dbReference type="Pfam" id="PF08623">
    <property type="entry name" value="TIP120"/>
    <property type="match status" value="1"/>
</dbReference>
<feature type="compositionally biased region" description="Acidic residues" evidence="5">
    <location>
        <begin position="314"/>
        <end position="344"/>
    </location>
</feature>
<proteinExistence type="inferred from homology"/>
<dbReference type="InterPro" id="IPR011989">
    <property type="entry name" value="ARM-like"/>
</dbReference>
<comment type="similarity">
    <text evidence="1">Belongs to the CAND family.</text>
</comment>
<evidence type="ECO:0000256" key="2">
    <source>
        <dbReference type="ARBA" id="ARBA00022737"/>
    </source>
</evidence>
<dbReference type="EMBL" id="HG793127">
    <property type="protein sequence ID" value="CDK26437.1"/>
    <property type="molecule type" value="Genomic_DNA"/>
</dbReference>
<dbReference type="GO" id="GO:0010265">
    <property type="term" value="P:SCF complex assembly"/>
    <property type="evidence" value="ECO:0007669"/>
    <property type="project" value="InterPro"/>
</dbReference>
<sequence length="1213" mass="134563">MVNIAGFIDHLKNPDQDLRFMALNDLSKGNPKDMNNQRLLSILVDLLHDPSADVQLKAVNCLEKVAPELSSSNYHTLIQRLSSQLPTDVSITSTIYTIAYHVVLDKFSLEEFGDQGKDLVNQLLPALLNYSEITTKIDYIERLTDLIKNLGYALEDAQIARIAEILVDVALGADKIISNRSISALGYLVRCSNQNMKLDIFGLILVKATEPGSYCAKGRFGLEMVIRCLKTDANSFADNFDEIWEFSNLFLDLDNLSEVSDDFDAQQDLEELRYDALRCLTTLFSEGDRSKTAVYILPSLEICSRLLVYSPYSTEDDEDLESEDDLESDLDNDMTDDEFDDGEGEGLSWRVRKSAAALVAAIVEVSPLEIPVVYQTTFESLLKATTDTNSAVSTESIIALTKLLKATSKDGPYYSLRFYKTIGQRRGSDVSMISTNDPLHFLLEKSRLICETLCSKVITDKNSSKLDLFYQLIATLSDCVDDLEDYLSDLLEKLEEIKKSDAVSTELLRFYASIFTKNSLKSAGPTVHKALKHLVSSLSSFNNELAMEGISAVNRIIATLVVRKTTDISEYGEVVDMTRTFLTILHNKNQSAELRQACLSTLVLVITHFSLDEEILKEALSEVTESLKYEMLVSTDLTCIRTIASKSTQTIPPYWFESIICPLVDLLKDPNFILPTLEAILAVTKYHADVLSSDILNKVLLGVSQTDQDGDKQTIVIFNVYSFVLNVLPVQDEFAKEILSQIVTSACSHKDIDADVYIRVATEIAIKKGGHKEVFDYIVASGKTADQSVAKILAGIALHGGMNNTVSNAMEALINGEDLVSNISFLGQAFCYAPVECDIAPFLKALQSKGDIYEAATVALANLLISNSALYLPLLLQQLEKPSDIRAGVLNALSRSLSKDLSASGEVWKAILLAEKQNSVDESECIAAAECLAKIAAGADDEFLVIDLSKIVDSEVISLKYTGVYAVKFLLMDGTLFDKNRSAACRLIEKVSNLIFDESLMIKQVAVSALITALHDSPVLTLPTLTKVIPQIIETQLKPEKKFMKVVRIGPFKHNIDDGLSFRRSLYELFHTLAEAVENDSVLFALTSSINYFEILEAFFKRGLKDDPSVVLLCLTTILRILTLNPALIWEGNVLESLIETFNKRLGKKMGDGASNQEIEKHEDITNVVVKYSTLVDKEVIGSAFRELKMVNAQKLALWTEYINAVSPKEHRF</sequence>
<keyword evidence="8" id="KW-1185">Reference proteome</keyword>
<dbReference type="PROSITE" id="PS50077">
    <property type="entry name" value="HEAT_REPEAT"/>
    <property type="match status" value="1"/>
</dbReference>
<evidence type="ECO:0000256" key="4">
    <source>
        <dbReference type="PROSITE-ProRule" id="PRU00103"/>
    </source>
</evidence>
<dbReference type="PANTHER" id="PTHR12696">
    <property type="entry name" value="TIP120"/>
    <property type="match status" value="1"/>
</dbReference>
<feature type="domain" description="TATA-binding protein interacting (TIP20)" evidence="6">
    <location>
        <begin position="1022"/>
        <end position="1206"/>
    </location>
</feature>
<dbReference type="GeneID" id="34519829"/>
<reference evidence="7" key="1">
    <citation type="submission" date="2013-12" db="EMBL/GenBank/DDBJ databases">
        <authorList>
            <person name="Genoscope - CEA"/>
        </authorList>
    </citation>
    <scope>NUCLEOTIDE SEQUENCE</scope>
    <source>
        <strain evidence="7">CBS 1993</strain>
    </source>
</reference>
<dbReference type="Gene3D" id="1.25.10.10">
    <property type="entry name" value="Leucine-rich Repeat Variant"/>
    <property type="match status" value="1"/>
</dbReference>
<reference evidence="7" key="2">
    <citation type="submission" date="2014-02" db="EMBL/GenBank/DDBJ databases">
        <title>Complete DNA sequence of /Kuraishia capsulata/ illustrates novel genomic features among budding yeasts (/Saccharomycotina/).</title>
        <authorList>
            <person name="Morales L."/>
            <person name="Noel B."/>
            <person name="Porcel B."/>
            <person name="Marcet-Houben M."/>
            <person name="Hullo M-F."/>
            <person name="Sacerdot C."/>
            <person name="Tekaia F."/>
            <person name="Leh-Louis V."/>
            <person name="Despons L."/>
            <person name="Khanna V."/>
            <person name="Aury J-M."/>
            <person name="Barbe V."/>
            <person name="Couloux A."/>
            <person name="Labadie K."/>
            <person name="Pelletier E."/>
            <person name="Souciet J-L."/>
            <person name="Boekhout T."/>
            <person name="Gabaldon T."/>
            <person name="Wincker P."/>
            <person name="Dujon B."/>
        </authorList>
    </citation>
    <scope>NUCLEOTIDE SEQUENCE</scope>
    <source>
        <strain evidence="7">CBS 1993</strain>
    </source>
</reference>
<dbReference type="STRING" id="1382522.W6MN29"/>